<dbReference type="SMART" id="SM00220">
    <property type="entry name" value="S_TKc"/>
    <property type="match status" value="1"/>
</dbReference>
<evidence type="ECO:0000313" key="8">
    <source>
        <dbReference type="EMBL" id="TWD73479.1"/>
    </source>
</evidence>
<dbReference type="Proteomes" id="UP000318380">
    <property type="component" value="Unassembled WGS sequence"/>
</dbReference>
<proteinExistence type="predicted"/>
<comment type="caution">
    <text evidence="8">The sequence shown here is derived from an EMBL/GenBank/DDBJ whole genome shotgun (WGS) entry which is preliminary data.</text>
</comment>
<evidence type="ECO:0000256" key="1">
    <source>
        <dbReference type="ARBA" id="ARBA00012513"/>
    </source>
</evidence>
<keyword evidence="5 8" id="KW-0418">Kinase</keyword>
<dbReference type="CDD" id="cd14014">
    <property type="entry name" value="STKc_PknB_like"/>
    <property type="match status" value="1"/>
</dbReference>
<evidence type="ECO:0000313" key="9">
    <source>
        <dbReference type="Proteomes" id="UP000318380"/>
    </source>
</evidence>
<dbReference type="PROSITE" id="PS50011">
    <property type="entry name" value="PROTEIN_KINASE_DOM"/>
    <property type="match status" value="1"/>
</dbReference>
<organism evidence="8 9">
    <name type="scientific">Kribbella amoyensis</name>
    <dbReference type="NCBI Taxonomy" id="996641"/>
    <lineage>
        <taxon>Bacteria</taxon>
        <taxon>Bacillati</taxon>
        <taxon>Actinomycetota</taxon>
        <taxon>Actinomycetes</taxon>
        <taxon>Propionibacteriales</taxon>
        <taxon>Kribbellaceae</taxon>
        <taxon>Kribbella</taxon>
    </lineage>
</organism>
<evidence type="ECO:0000256" key="4">
    <source>
        <dbReference type="ARBA" id="ARBA00022741"/>
    </source>
</evidence>
<dbReference type="PANTHER" id="PTHR43289">
    <property type="entry name" value="MITOGEN-ACTIVATED PROTEIN KINASE KINASE KINASE 20-RELATED"/>
    <property type="match status" value="1"/>
</dbReference>
<dbReference type="PANTHER" id="PTHR43289:SF6">
    <property type="entry name" value="SERINE_THREONINE-PROTEIN KINASE NEKL-3"/>
    <property type="match status" value="1"/>
</dbReference>
<accession>A0A561B3N7</accession>
<dbReference type="Pfam" id="PF00069">
    <property type="entry name" value="Pkinase"/>
    <property type="match status" value="1"/>
</dbReference>
<dbReference type="InterPro" id="IPR011009">
    <property type="entry name" value="Kinase-like_dom_sf"/>
</dbReference>
<dbReference type="Gene3D" id="1.10.510.10">
    <property type="entry name" value="Transferase(Phosphotransferase) domain 1"/>
    <property type="match status" value="1"/>
</dbReference>
<dbReference type="EC" id="2.7.11.1" evidence="1"/>
<dbReference type="AlphaFoldDB" id="A0A561B3N7"/>
<feature type="domain" description="Protein kinase" evidence="7">
    <location>
        <begin position="4"/>
        <end position="256"/>
    </location>
</feature>
<name>A0A561B3N7_9ACTN</name>
<dbReference type="SUPFAM" id="SSF56112">
    <property type="entry name" value="Protein kinase-like (PK-like)"/>
    <property type="match status" value="1"/>
</dbReference>
<gene>
    <name evidence="8" type="ORF">FB561_7372</name>
</gene>
<dbReference type="EMBL" id="VIVK01000003">
    <property type="protein sequence ID" value="TWD73479.1"/>
    <property type="molecule type" value="Genomic_DNA"/>
</dbReference>
<evidence type="ECO:0000256" key="5">
    <source>
        <dbReference type="ARBA" id="ARBA00022777"/>
    </source>
</evidence>
<keyword evidence="3" id="KW-0808">Transferase</keyword>
<keyword evidence="9" id="KW-1185">Reference proteome</keyword>
<evidence type="ECO:0000259" key="7">
    <source>
        <dbReference type="PROSITE" id="PS50011"/>
    </source>
</evidence>
<sequence>MSAYESLRYLGGGYFGEVWLEKDNALNRNCAAKYIRRTLDLGERGPFAEAQAMVHAEHDHVVRIYSAEMDDGVPVIRMEYLPDGSISDRYGKHPLPIGDSLKAIIDACRGLEFLHTRGWLHRDLKPANLMLGHNGEVKLSDFGLACTEDHVHQLPIGYATHLPPESVSSGYIDSVAGDIYAMGTTLYRLVNGDVFFESQIDDDADLVDLIERGKLPRRDQYLPHIHKSLRRVINKALNVDPCKRYDSASEFRHAIESVIPKVSWREVGLDEGVGWDGRGGSDGWRARIQSTKRGKFSFKVERKTASGVYRALRSDSQSFDTEQDAIQFAAAVLDRIAAIGK</sequence>
<dbReference type="InterPro" id="IPR000719">
    <property type="entry name" value="Prot_kinase_dom"/>
</dbReference>
<keyword evidence="6" id="KW-0067">ATP-binding</keyword>
<keyword evidence="4" id="KW-0547">Nucleotide-binding</keyword>
<dbReference type="RefSeq" id="WP_170284956.1">
    <property type="nucleotide sequence ID" value="NZ_VIVK01000003.1"/>
</dbReference>
<protein>
    <recommendedName>
        <fullName evidence="1">non-specific serine/threonine protein kinase</fullName>
        <ecNumber evidence="1">2.7.11.1</ecNumber>
    </recommendedName>
</protein>
<dbReference type="GO" id="GO:0005524">
    <property type="term" value="F:ATP binding"/>
    <property type="evidence" value="ECO:0007669"/>
    <property type="project" value="UniProtKB-KW"/>
</dbReference>
<evidence type="ECO:0000256" key="2">
    <source>
        <dbReference type="ARBA" id="ARBA00022527"/>
    </source>
</evidence>
<evidence type="ECO:0000256" key="3">
    <source>
        <dbReference type="ARBA" id="ARBA00022679"/>
    </source>
</evidence>
<evidence type="ECO:0000256" key="6">
    <source>
        <dbReference type="ARBA" id="ARBA00022840"/>
    </source>
</evidence>
<keyword evidence="2 8" id="KW-0723">Serine/threonine-protein kinase</keyword>
<dbReference type="GO" id="GO:0004674">
    <property type="term" value="F:protein serine/threonine kinase activity"/>
    <property type="evidence" value="ECO:0007669"/>
    <property type="project" value="UniProtKB-KW"/>
</dbReference>
<reference evidence="8 9" key="1">
    <citation type="submission" date="2019-06" db="EMBL/GenBank/DDBJ databases">
        <title>Sequencing the genomes of 1000 actinobacteria strains.</title>
        <authorList>
            <person name="Klenk H.-P."/>
        </authorList>
    </citation>
    <scope>NUCLEOTIDE SEQUENCE [LARGE SCALE GENOMIC DNA]</scope>
    <source>
        <strain evidence="8 9">DSM 24683</strain>
    </source>
</reference>